<dbReference type="AlphaFoldDB" id="A0A7S1UE00"/>
<keyword evidence="1" id="KW-0732">Signal</keyword>
<dbReference type="EMBL" id="HBGJ01033950">
    <property type="protein sequence ID" value="CAD9263132.1"/>
    <property type="molecule type" value="Transcribed_RNA"/>
</dbReference>
<reference evidence="2" key="1">
    <citation type="submission" date="2021-01" db="EMBL/GenBank/DDBJ databases">
        <authorList>
            <person name="Corre E."/>
            <person name="Pelletier E."/>
            <person name="Niang G."/>
            <person name="Scheremetjew M."/>
            <person name="Finn R."/>
            <person name="Kale V."/>
            <person name="Holt S."/>
            <person name="Cochrane G."/>
            <person name="Meng A."/>
            <person name="Brown T."/>
            <person name="Cohen L."/>
        </authorList>
    </citation>
    <scope>NUCLEOTIDE SEQUENCE</scope>
    <source>
        <strain evidence="2">CCMP2877</strain>
    </source>
</reference>
<gene>
    <name evidence="2" type="ORF">PPAR1163_LOCUS21515</name>
</gene>
<feature type="signal peptide" evidence="1">
    <location>
        <begin position="1"/>
        <end position="20"/>
    </location>
</feature>
<feature type="chain" id="PRO_5031319034" evidence="1">
    <location>
        <begin position="21"/>
        <end position="353"/>
    </location>
</feature>
<proteinExistence type="predicted"/>
<organism evidence="2">
    <name type="scientific">Phaeomonas parva</name>
    <dbReference type="NCBI Taxonomy" id="124430"/>
    <lineage>
        <taxon>Eukaryota</taxon>
        <taxon>Sar</taxon>
        <taxon>Stramenopiles</taxon>
        <taxon>Ochrophyta</taxon>
        <taxon>Pinguiophyceae</taxon>
        <taxon>Pinguiochrysidales</taxon>
        <taxon>Pinguiochrysidaceae</taxon>
        <taxon>Phaeomonas</taxon>
    </lineage>
</organism>
<evidence type="ECO:0000313" key="2">
    <source>
        <dbReference type="EMBL" id="CAD9263132.1"/>
    </source>
</evidence>
<evidence type="ECO:0000256" key="1">
    <source>
        <dbReference type="SAM" id="SignalP"/>
    </source>
</evidence>
<name>A0A7S1UE00_9STRA</name>
<protein>
    <submittedName>
        <fullName evidence="2">Uncharacterized protein</fullName>
    </submittedName>
</protein>
<sequence length="353" mass="36928">MRGMLLRVALLAAGLSGLAGHRVPRRSTKPQGLGPVGVGLGLGLGLGPAAAGAFENAYPVELNTEVDGVMKTGKEAARAAAMARARAAEAGPQRIYGETEKLIIRRETAAPSASDLGPTLDLLGAHLGAADLAGGLLWGVALFLGIPSPLLFVGITEGSDVRFAHKLELALARALGNEDEWVKDRAAGFKSEAPFAYTAAVGALCLPVGFVLGQGVAAAVGGDSGWSASLGTCAAIAAGALEVGRPLRLTRQEQEARDQLWEDFEAFAGMRLQRKSGGVHISNVIKAFRGSNIRYVGSNRASDSDIEEAARAWYREGLSQAGFMKGVVLLTEQEGFERANSRLREIEEGRRSA</sequence>
<accession>A0A7S1UE00</accession>